<protein>
    <submittedName>
        <fullName evidence="9">Phage integrase, SAM-like domain protein</fullName>
    </submittedName>
</protein>
<dbReference type="GO" id="GO:0003677">
    <property type="term" value="F:DNA binding"/>
    <property type="evidence" value="ECO:0007669"/>
    <property type="project" value="UniProtKB-UniRule"/>
</dbReference>
<dbReference type="InterPro" id="IPR002104">
    <property type="entry name" value="Integrase_catalytic"/>
</dbReference>
<evidence type="ECO:0000256" key="3">
    <source>
        <dbReference type="ARBA" id="ARBA00022908"/>
    </source>
</evidence>
<evidence type="ECO:0000256" key="1">
    <source>
        <dbReference type="ARBA" id="ARBA00003283"/>
    </source>
</evidence>
<keyword evidence="5" id="KW-0233">DNA recombination</keyword>
<dbReference type="PROSITE" id="PS51900">
    <property type="entry name" value="CB"/>
    <property type="match status" value="1"/>
</dbReference>
<dbReference type="InterPro" id="IPR004107">
    <property type="entry name" value="Integrase_SAM-like_N"/>
</dbReference>
<dbReference type="PANTHER" id="PTHR30349:SF89">
    <property type="entry name" value="INTEGRASE_RECOMBINASE"/>
    <property type="match status" value="1"/>
</dbReference>
<dbReference type="Pfam" id="PF02899">
    <property type="entry name" value="Phage_int_SAM_1"/>
    <property type="match status" value="1"/>
</dbReference>
<dbReference type="InterPro" id="IPR044068">
    <property type="entry name" value="CB"/>
</dbReference>
<dbReference type="AlphaFoldDB" id="A0ABC9TYH6"/>
<organism evidence="9 10">
    <name type="scientific">[Clostridium] symbiosum ATCC 14940</name>
    <dbReference type="NCBI Taxonomy" id="411472"/>
    <lineage>
        <taxon>Bacteria</taxon>
        <taxon>Bacillati</taxon>
        <taxon>Bacillota</taxon>
        <taxon>Clostridia</taxon>
        <taxon>Lachnospirales</taxon>
        <taxon>Lachnospiraceae</taxon>
        <taxon>Otoolea</taxon>
    </lineage>
</organism>
<keyword evidence="3" id="KW-0229">DNA integration</keyword>
<evidence type="ECO:0000313" key="10">
    <source>
        <dbReference type="Proteomes" id="UP000016491"/>
    </source>
</evidence>
<comment type="caution">
    <text evidence="9">The sequence shown here is derived from an EMBL/GenBank/DDBJ whole genome shotgun (WGS) entry which is preliminary data.</text>
</comment>
<dbReference type="GO" id="GO:0015074">
    <property type="term" value="P:DNA integration"/>
    <property type="evidence" value="ECO:0007669"/>
    <property type="project" value="UniProtKB-KW"/>
</dbReference>
<gene>
    <name evidence="9" type="ORF">CLOSYM_02101</name>
</gene>
<accession>A0ABC9TYH6</accession>
<evidence type="ECO:0000259" key="7">
    <source>
        <dbReference type="PROSITE" id="PS51898"/>
    </source>
</evidence>
<dbReference type="EMBL" id="AWSU01000160">
    <property type="protein sequence ID" value="ERI77312.1"/>
    <property type="molecule type" value="Genomic_DNA"/>
</dbReference>
<evidence type="ECO:0000256" key="6">
    <source>
        <dbReference type="PROSITE-ProRule" id="PRU01248"/>
    </source>
</evidence>
<dbReference type="SUPFAM" id="SSF56349">
    <property type="entry name" value="DNA breaking-rejoining enzymes"/>
    <property type="match status" value="1"/>
</dbReference>
<evidence type="ECO:0000256" key="5">
    <source>
        <dbReference type="ARBA" id="ARBA00023172"/>
    </source>
</evidence>
<dbReference type="InterPro" id="IPR011010">
    <property type="entry name" value="DNA_brk_join_enz"/>
</dbReference>
<dbReference type="InterPro" id="IPR013762">
    <property type="entry name" value="Integrase-like_cat_sf"/>
</dbReference>
<dbReference type="Proteomes" id="UP000016491">
    <property type="component" value="Unassembled WGS sequence"/>
</dbReference>
<dbReference type="InterPro" id="IPR010998">
    <property type="entry name" value="Integrase_recombinase_N"/>
</dbReference>
<dbReference type="PROSITE" id="PS51898">
    <property type="entry name" value="TYR_RECOMBINASE"/>
    <property type="match status" value="1"/>
</dbReference>
<proteinExistence type="inferred from homology"/>
<comment type="function">
    <text evidence="1">Site-specific tyrosine recombinase, which acts by catalyzing the cutting and rejoining of the recombining DNA molecules.</text>
</comment>
<feature type="domain" description="Tyr recombinase" evidence="7">
    <location>
        <begin position="109"/>
        <end position="283"/>
    </location>
</feature>
<dbReference type="Gene3D" id="1.10.150.130">
    <property type="match status" value="1"/>
</dbReference>
<evidence type="ECO:0000256" key="2">
    <source>
        <dbReference type="ARBA" id="ARBA00008857"/>
    </source>
</evidence>
<dbReference type="PANTHER" id="PTHR30349">
    <property type="entry name" value="PHAGE INTEGRASE-RELATED"/>
    <property type="match status" value="1"/>
</dbReference>
<dbReference type="InterPro" id="IPR050090">
    <property type="entry name" value="Tyrosine_recombinase_XerCD"/>
</dbReference>
<evidence type="ECO:0000256" key="4">
    <source>
        <dbReference type="ARBA" id="ARBA00023125"/>
    </source>
</evidence>
<dbReference type="GO" id="GO:0006310">
    <property type="term" value="P:DNA recombination"/>
    <property type="evidence" value="ECO:0007669"/>
    <property type="project" value="UniProtKB-KW"/>
</dbReference>
<feature type="domain" description="Core-binding (CB)" evidence="8">
    <location>
        <begin position="13"/>
        <end position="91"/>
    </location>
</feature>
<keyword evidence="4 6" id="KW-0238">DNA-binding</keyword>
<reference evidence="9 10" key="1">
    <citation type="submission" date="2013-07" db="EMBL/GenBank/DDBJ databases">
        <authorList>
            <person name="Weinstock G."/>
            <person name="Sodergren E."/>
            <person name="Wylie T."/>
            <person name="Fulton L."/>
            <person name="Fulton R."/>
            <person name="Fronick C."/>
            <person name="O'Laughlin M."/>
            <person name="Godfrey J."/>
            <person name="Miner T."/>
            <person name="Herter B."/>
            <person name="Appelbaum E."/>
            <person name="Cordes M."/>
            <person name="Lek S."/>
            <person name="Wollam A."/>
            <person name="Pepin K.H."/>
            <person name="Palsikar V.B."/>
            <person name="Mitreva M."/>
            <person name="Wilson R.K."/>
        </authorList>
    </citation>
    <scope>NUCLEOTIDE SEQUENCE [LARGE SCALE GENOMIC DNA]</scope>
    <source>
        <strain evidence="9 10">ATCC 14940</strain>
    </source>
</reference>
<comment type="similarity">
    <text evidence="2">Belongs to the 'phage' integrase family.</text>
</comment>
<evidence type="ECO:0000259" key="8">
    <source>
        <dbReference type="PROSITE" id="PS51900"/>
    </source>
</evidence>
<name>A0ABC9TYH6_CLOSY</name>
<dbReference type="Pfam" id="PF00589">
    <property type="entry name" value="Phage_integrase"/>
    <property type="match status" value="1"/>
</dbReference>
<evidence type="ECO:0000313" key="9">
    <source>
        <dbReference type="EMBL" id="ERI77312.1"/>
    </source>
</evidence>
<sequence length="291" mass="33616">MKMEQGQNKPDEIFSCTRIAEFQNYLHQEERSRNTITKYIRDLKVFFTFLDGQPMDKEALLDWKKHLTQTHAPASVNSMLASVNKFLDWLELPGLKVKPLKIQRQIFSNPKKELTTEEYRRLIKAAENRQNNRLSLLLQTICSTGIRVSELKFITAESAKTGRAEADCKGKTRIIFLPPDLCRALRHYCRERGIDAGIIFCTRNGCPLDRSNIWKDMKMLCDSAGVEPGKVFPHNLRHLFARTYYALEKDLSRLADLLGHSNVSTTRIYTMESGLMHSRQLSRMGLVFTRT</sequence>
<dbReference type="Gene3D" id="1.10.443.10">
    <property type="entry name" value="Intergrase catalytic core"/>
    <property type="match status" value="1"/>
</dbReference>